<evidence type="ECO:0000313" key="2">
    <source>
        <dbReference type="EMBL" id="CAE7697196.1"/>
    </source>
</evidence>
<protein>
    <submittedName>
        <fullName evidence="2">Uncharacterized protein</fullName>
    </submittedName>
</protein>
<gene>
    <name evidence="2" type="ORF">SPIL2461_LOCUS19576</name>
</gene>
<dbReference type="Proteomes" id="UP000649617">
    <property type="component" value="Unassembled WGS sequence"/>
</dbReference>
<feature type="compositionally biased region" description="Low complexity" evidence="1">
    <location>
        <begin position="9"/>
        <end position="21"/>
    </location>
</feature>
<dbReference type="AlphaFoldDB" id="A0A812WMP4"/>
<reference evidence="2" key="1">
    <citation type="submission" date="2021-02" db="EMBL/GenBank/DDBJ databases">
        <authorList>
            <person name="Dougan E. K."/>
            <person name="Rhodes N."/>
            <person name="Thang M."/>
            <person name="Chan C."/>
        </authorList>
    </citation>
    <scope>NUCLEOTIDE SEQUENCE</scope>
</reference>
<sequence length="179" mass="19318">MKEARSGVSTSTTASLAAESSDAMFGRAGSESGGAQRSPRDDQILGSLWCCSAHCSKDLLPQMSAVPPEPSRDLCLGLSELTHMQPNFTGLWLCVEVLGNMDRFLKEMGLDEDLRQEAERSNYGAYQQRQTIVQSGNAFEISNELKARVVSAFQVGAGVQPSKDLQGRHVPVANCPSKP</sequence>
<evidence type="ECO:0000313" key="3">
    <source>
        <dbReference type="Proteomes" id="UP000649617"/>
    </source>
</evidence>
<dbReference type="EMBL" id="CAJNIZ010044665">
    <property type="protein sequence ID" value="CAE7697196.1"/>
    <property type="molecule type" value="Genomic_DNA"/>
</dbReference>
<evidence type="ECO:0000256" key="1">
    <source>
        <dbReference type="SAM" id="MobiDB-lite"/>
    </source>
</evidence>
<name>A0A812WMP4_SYMPI</name>
<organism evidence="2 3">
    <name type="scientific">Symbiodinium pilosum</name>
    <name type="common">Dinoflagellate</name>
    <dbReference type="NCBI Taxonomy" id="2952"/>
    <lineage>
        <taxon>Eukaryota</taxon>
        <taxon>Sar</taxon>
        <taxon>Alveolata</taxon>
        <taxon>Dinophyceae</taxon>
        <taxon>Suessiales</taxon>
        <taxon>Symbiodiniaceae</taxon>
        <taxon>Symbiodinium</taxon>
    </lineage>
</organism>
<comment type="caution">
    <text evidence="2">The sequence shown here is derived from an EMBL/GenBank/DDBJ whole genome shotgun (WGS) entry which is preliminary data.</text>
</comment>
<feature type="region of interest" description="Disordered" evidence="1">
    <location>
        <begin position="1"/>
        <end position="40"/>
    </location>
</feature>
<accession>A0A812WMP4</accession>
<dbReference type="OrthoDB" id="436903at2759"/>
<proteinExistence type="predicted"/>
<keyword evidence="3" id="KW-1185">Reference proteome</keyword>